<evidence type="ECO:0000313" key="4">
    <source>
        <dbReference type="EMBL" id="TVT59534.1"/>
    </source>
</evidence>
<dbReference type="InterPro" id="IPR007453">
    <property type="entry name" value="DsrC/TusE"/>
</dbReference>
<dbReference type="InterPro" id="IPR043163">
    <property type="entry name" value="DsrC-like_N"/>
</dbReference>
<dbReference type="NCBIfam" id="TIGR03342">
    <property type="entry name" value="dsrC_tusE_dsvC"/>
    <property type="match status" value="1"/>
</dbReference>
<dbReference type="Pfam" id="PF04358">
    <property type="entry name" value="DsrC"/>
    <property type="match status" value="1"/>
</dbReference>
<evidence type="ECO:0000256" key="2">
    <source>
        <dbReference type="ARBA" id="ARBA00005718"/>
    </source>
</evidence>
<gene>
    <name evidence="4" type="primary">tusE</name>
    <name evidence="4" type="ORF">FHK82_00700</name>
</gene>
<dbReference type="Gene3D" id="1.10.10.370">
    <property type="entry name" value="DsrC-like protein, C-terminal domain"/>
    <property type="match status" value="1"/>
</dbReference>
<name>A0A558DEU5_9GAMM</name>
<protein>
    <submittedName>
        <fullName evidence="4">TusE/DsrC/DsvC family sulfur relay protein</fullName>
    </submittedName>
</protein>
<evidence type="ECO:0000256" key="3">
    <source>
        <dbReference type="ARBA" id="ARBA00022490"/>
    </source>
</evidence>
<keyword evidence="3" id="KW-0963">Cytoplasm</keyword>
<proteinExistence type="inferred from homology"/>
<dbReference type="PANTHER" id="PTHR37010">
    <property type="entry name" value="SULFURTRANSFERASE TUSE"/>
    <property type="match status" value="1"/>
</dbReference>
<comment type="caution">
    <text evidence="4">The sequence shown here is derived from an EMBL/GenBank/DDBJ whole genome shotgun (WGS) entry which is preliminary data.</text>
</comment>
<comment type="similarity">
    <text evidence="2">Belongs to the DsrC/TusE family.</text>
</comment>
<comment type="subcellular location">
    <subcellularLocation>
        <location evidence="1">Cytoplasm</location>
    </subcellularLocation>
</comment>
<dbReference type="InterPro" id="IPR025526">
    <property type="entry name" value="DsrC-like_dom_sf"/>
</dbReference>
<sequence length="117" mass="13004">MSIVQSVSESASSGSLLAAIVFDEDGFLLNTETWDKQVAETLAELEGIAPLKMAHWRVIHFVRDRFLRLGAIPPMRRICRSSELSKRDVKDLFGGCLQVWRIAGLPNPGEEAKAYMG</sequence>
<dbReference type="Proteomes" id="UP000317355">
    <property type="component" value="Unassembled WGS sequence"/>
</dbReference>
<dbReference type="InterPro" id="IPR042072">
    <property type="entry name" value="DsrC-like_C"/>
</dbReference>
<dbReference type="PANTHER" id="PTHR37010:SF1">
    <property type="entry name" value="SULFURTRANSFERASE TUSE"/>
    <property type="match status" value="1"/>
</dbReference>
<dbReference type="GO" id="GO:0097163">
    <property type="term" value="F:sulfur carrier activity"/>
    <property type="evidence" value="ECO:0007669"/>
    <property type="project" value="TreeGrafter"/>
</dbReference>
<evidence type="ECO:0000256" key="1">
    <source>
        <dbReference type="ARBA" id="ARBA00004496"/>
    </source>
</evidence>
<dbReference type="GO" id="GO:0005737">
    <property type="term" value="C:cytoplasm"/>
    <property type="evidence" value="ECO:0007669"/>
    <property type="project" value="UniProtKB-SubCell"/>
</dbReference>
<reference evidence="4 5" key="1">
    <citation type="submission" date="2019-07" db="EMBL/GenBank/DDBJ databases">
        <title>The pathways for chlorine oxyanion respiration interact through the shared metabolite chlorate.</title>
        <authorList>
            <person name="Barnum T.P."/>
            <person name="Cheng Y."/>
            <person name="Hill K.A."/>
            <person name="Lucas L.N."/>
            <person name="Carlson H.K."/>
            <person name="Coates J.D."/>
        </authorList>
    </citation>
    <scope>NUCLEOTIDE SEQUENCE [LARGE SCALE GENOMIC DNA]</scope>
    <source>
        <strain evidence="4">BK-3</strain>
    </source>
</reference>
<dbReference type="Gene3D" id="3.30.1420.10">
    <property type="match status" value="1"/>
</dbReference>
<accession>A0A558DEU5</accession>
<organism evidence="4 5">
    <name type="scientific">Sedimenticola thiotaurini</name>
    <dbReference type="NCBI Taxonomy" id="1543721"/>
    <lineage>
        <taxon>Bacteria</taxon>
        <taxon>Pseudomonadati</taxon>
        <taxon>Pseudomonadota</taxon>
        <taxon>Gammaproteobacteria</taxon>
        <taxon>Chromatiales</taxon>
        <taxon>Sedimenticolaceae</taxon>
        <taxon>Sedimenticola</taxon>
    </lineage>
</organism>
<dbReference type="SUPFAM" id="SSF69721">
    <property type="entry name" value="DsrC, the gamma subunit of dissimilatory sulfite reductase"/>
    <property type="match status" value="1"/>
</dbReference>
<dbReference type="GO" id="GO:0002143">
    <property type="term" value="P:tRNA wobble position uridine thiolation"/>
    <property type="evidence" value="ECO:0007669"/>
    <property type="project" value="TreeGrafter"/>
</dbReference>
<dbReference type="AlphaFoldDB" id="A0A558DEU5"/>
<evidence type="ECO:0000313" key="5">
    <source>
        <dbReference type="Proteomes" id="UP000317355"/>
    </source>
</evidence>
<dbReference type="EMBL" id="VMRY01000003">
    <property type="protein sequence ID" value="TVT59534.1"/>
    <property type="molecule type" value="Genomic_DNA"/>
</dbReference>